<protein>
    <submittedName>
        <fullName evidence="1">Phage-associated protein</fullName>
    </submittedName>
</protein>
<comment type="caution">
    <text evidence="1">The sequence shown here is derived from an EMBL/GenBank/DDBJ whole genome shotgun (WGS) entry which is preliminary data.</text>
</comment>
<dbReference type="AlphaFoldDB" id="E3ZUN5"/>
<proteinExistence type="predicted"/>
<reference evidence="1" key="1">
    <citation type="journal article" date="2010" name="Microbiol. Resour. Announc.">
        <title>Comparative genomics of the bacterial genus Listeria: Genome evolution is characterized by limited gene acquisition and limited gene loss.</title>
        <authorList>
            <person name="den Bakker H.C."/>
            <person name="Cummings C.A."/>
            <person name="Ferreira V."/>
            <person name="Vatta P."/>
            <person name="Orsi R.H."/>
            <person name="Degoricija L."/>
            <person name="Barker M."/>
            <person name="Petrauskene O."/>
            <person name="Furtado M.R."/>
            <person name="Wiedmann M."/>
        </authorList>
    </citation>
    <scope>NUCLEOTIDE SEQUENCE [LARGE SCALE GENOMIC DNA]</scope>
    <source>
        <strain evidence="1">FSL N1-067</strain>
    </source>
</reference>
<name>E3ZUN5_LISSE</name>
<dbReference type="HOGENOM" id="CLU_220130_0_0_9"/>
<organism evidence="1">
    <name type="scientific">Listeria seeligeri FSL N1-067</name>
    <dbReference type="NCBI Taxonomy" id="702453"/>
    <lineage>
        <taxon>Bacteria</taxon>
        <taxon>Bacillati</taxon>
        <taxon>Bacillota</taxon>
        <taxon>Bacilli</taxon>
        <taxon>Bacillales</taxon>
        <taxon>Listeriaceae</taxon>
        <taxon>Listeria</taxon>
    </lineage>
</organism>
<gene>
    <name evidence="1" type="ORF">NT03LS_3432</name>
</gene>
<dbReference type="EMBL" id="ADXJ01001330">
    <property type="protein sequence ID" value="EFR98662.1"/>
    <property type="molecule type" value="Genomic_DNA"/>
</dbReference>
<dbReference type="Proteomes" id="UP000004302">
    <property type="component" value="Chromosome"/>
</dbReference>
<evidence type="ECO:0000313" key="1">
    <source>
        <dbReference type="EMBL" id="EFR98662.1"/>
    </source>
</evidence>
<accession>E3ZUN5</accession>
<feature type="non-terminal residue" evidence="1">
    <location>
        <position position="1"/>
    </location>
</feature>
<sequence length="38" mass="4172">DLIEKPAGKPTLVVETDKRQAIKLKSDAADDFADDLED</sequence>